<dbReference type="Proteomes" id="UP000002748">
    <property type="component" value="Unassembled WGS sequence"/>
</dbReference>
<dbReference type="GeneID" id="25988268"/>
<sequence>MERNLTEALLRQLTSALVDVAGKKEPYQEQKWILTIIAFAMLEYAVTHHQDRTWSGKPHLDQALLGTTVKNVPRHSNRFENLERITEQTLAQARRPLKDFYTLVKQWLPKPLRSSTEANLSVNGGNDSVNLGHIKSTVPHEFRYWRLLFGEPELLIPIFEDDVGKTLQQIARGDLLLPTLLKCAPGHLRCSAYSLAEVINFMAWSRTPEAQPLVDQITAPGAGISTGRKIEAVQYKFAAITSDRVIDTGNTYGIRINFAQYWYALESTATKWSTVNLGSGAQCLAAHSAWGTMRIWAENGLLLLSFLPVYRAPDPALWGRGLGRVGVIRMIWIEELQSPRAQRVAFHLMQSQLAVLESAVVQVVAAIRAHTPKCSFNDDYIRRRSTPELFNKDDKAAWRVKQLELRCQAWILGLESGTLLVDDAGDSRSRGSPDHRIVMEAFSIWKDVLSSPGSKQLHACLAMLSEPGSTAPAAEAATSADINHYLPSPAHRCDICDVLEPIFCGKLREHSDLTRLILCDAQIPARQQKEWKEHVLLSCFEMLHRIGRCCEFGRIIPEIAESIRPWDWQTAWLV</sequence>
<dbReference type="HOGENOM" id="CLU_584209_0_0_1"/>
<evidence type="ECO:0000313" key="2">
    <source>
        <dbReference type="Proteomes" id="UP000002748"/>
    </source>
</evidence>
<proteinExistence type="predicted"/>
<reference evidence="1 2" key="1">
    <citation type="journal article" date="2012" name="Eukaryot. Cell">
        <title>Draft genome sequence of CBS 2479, the standard type strain of Trichosporon asahii.</title>
        <authorList>
            <person name="Yang R.Y."/>
            <person name="Li H.T."/>
            <person name="Zhu H."/>
            <person name="Zhou G.P."/>
            <person name="Wang M."/>
            <person name="Wang L."/>
        </authorList>
    </citation>
    <scope>NUCLEOTIDE SEQUENCE [LARGE SCALE GENOMIC DNA]</scope>
    <source>
        <strain evidence="2">ATCC 90039 / CBS 2479 / JCM 2466 / KCTC 7840 / NCYC 2677 / UAMH 7654</strain>
    </source>
</reference>
<dbReference type="AlphaFoldDB" id="J6EQ49"/>
<gene>
    <name evidence="1" type="ORF">A1Q1_04756</name>
</gene>
<evidence type="ECO:0000313" key="1">
    <source>
        <dbReference type="EMBL" id="EJT46579.1"/>
    </source>
</evidence>
<comment type="caution">
    <text evidence="1">The sequence shown here is derived from an EMBL/GenBank/DDBJ whole genome shotgun (WGS) entry which is preliminary data.</text>
</comment>
<dbReference type="RefSeq" id="XP_014178469.1">
    <property type="nucleotide sequence ID" value="XM_014322994.1"/>
</dbReference>
<dbReference type="EMBL" id="ALBS01000283">
    <property type="protein sequence ID" value="EJT46579.1"/>
    <property type="molecule type" value="Genomic_DNA"/>
</dbReference>
<dbReference type="KEGG" id="tasa:A1Q1_04756"/>
<dbReference type="VEuPathDB" id="FungiDB:A1Q1_04756"/>
<protein>
    <submittedName>
        <fullName evidence="1">Uncharacterized protein</fullName>
    </submittedName>
</protein>
<name>J6EQ49_TRIAS</name>
<accession>J6EQ49</accession>
<organism evidence="1 2">
    <name type="scientific">Trichosporon asahii var. asahii (strain ATCC 90039 / CBS 2479 / JCM 2466 / KCTC 7840 / NBRC 103889/ NCYC 2677 / UAMH 7654)</name>
    <name type="common">Yeast</name>
    <dbReference type="NCBI Taxonomy" id="1186058"/>
    <lineage>
        <taxon>Eukaryota</taxon>
        <taxon>Fungi</taxon>
        <taxon>Dikarya</taxon>
        <taxon>Basidiomycota</taxon>
        <taxon>Agaricomycotina</taxon>
        <taxon>Tremellomycetes</taxon>
        <taxon>Trichosporonales</taxon>
        <taxon>Trichosporonaceae</taxon>
        <taxon>Trichosporon</taxon>
    </lineage>
</organism>